<dbReference type="InterPro" id="IPR042530">
    <property type="entry name" value="EME1/EME2_C"/>
</dbReference>
<dbReference type="Gene3D" id="1.10.8.10">
    <property type="entry name" value="DNA helicase RuvA subunit, C-terminal domain"/>
    <property type="match status" value="1"/>
</dbReference>
<evidence type="ECO:0000256" key="4">
    <source>
        <dbReference type="ARBA" id="ARBA00022723"/>
    </source>
</evidence>
<dbReference type="EMBL" id="JADGJH010000481">
    <property type="protein sequence ID" value="KAJ3128074.1"/>
    <property type="molecule type" value="Genomic_DNA"/>
</dbReference>
<sequence>MVVETDLSIAVSEVQAFCPDASASDIRIDLMVSGSTEATINRFFDGLFLVVRSNLYPSSLIGTACDPSLELKKTPPSKINNTNNNKNDNAAHGSDDVIIIESDDDLSILPLPRANHNQKQPVFLTKSSSYMPPYASAQKPPPSLFAHAEINESLLLSSSDSESSQNPTTKKSKSKQIEKTDSTNFWQNEYDEDESDFAELTAVPKSTATKGSKISRVAGATPSVFTASWLDDYTPENDFSDTESTLKKHASIEGKKPAAKRCIGKSIFDESKTTTNLQPPSKKTKTGESFLTQHMSMKYNLHSIQLLNTENSDNDCSNGDDDNDGSSDSSIGQRLKKLVSQPGAAVKKKTAKVSAKSLKYHADSESSGELPHIFRSKSSNQKQVGIVNKKEKERAKGIIAAEKERLKEEKAEAKRLERDAKIHEKELKKQAKEEEKKFKTISKEANKIRTKLDVVTDMTLLLNPDFISIYPGAARIISSAQEIGAKIKLDSTATTSTSFSNVIQWTRAVSRIWDPIREVWNQCELREEVEPHILVMFQATDLSKLILAGGDNGSSSCVQKYIEEIKQRYGAHKKIVVFVEGMKDLLKERNRMIDGQVRGRVRTMGGAMTAPTTSRAKPLAGGNGLSAAKSDFDSAFLWLQMCGGCFLQLSENLEESCNLVASFTTSIAMIPERRARSEQQLRLNFGDTVKSGESLQDVWRRVLMEVKPCTETVANTVIEVYPTYRHLMEAYRKLPSQEAREKLLENLDVKRVTSTKRIGPSISRKICLALTSENARLQVFDPPPPKKIYTAASAGTSGVGGRGGGPNPFSAAAQAFRGGRGGFGRGRGGF</sequence>
<proteinExistence type="predicted"/>
<comment type="caution">
    <text evidence="15">The sequence shown here is derived from an EMBL/GenBank/DDBJ whole genome shotgun (WGS) entry which is preliminary data.</text>
</comment>
<dbReference type="GO" id="GO:0006302">
    <property type="term" value="P:double-strand break repair"/>
    <property type="evidence" value="ECO:0007669"/>
    <property type="project" value="TreeGrafter"/>
</dbReference>
<keyword evidence="7" id="KW-0378">Hydrolase</keyword>
<evidence type="ECO:0000313" key="16">
    <source>
        <dbReference type="Proteomes" id="UP001211907"/>
    </source>
</evidence>
<evidence type="ECO:0000256" key="1">
    <source>
        <dbReference type="ARBA" id="ARBA00001946"/>
    </source>
</evidence>
<dbReference type="Gene3D" id="1.10.150.670">
    <property type="entry name" value="Crossover junction endonuclease EME1, DNA-binding domain"/>
    <property type="match status" value="1"/>
</dbReference>
<comment type="cofactor">
    <cofactor evidence="1">
        <name>Mg(2+)</name>
        <dbReference type="ChEBI" id="CHEBI:18420"/>
    </cofactor>
</comment>
<evidence type="ECO:0000256" key="10">
    <source>
        <dbReference type="ARBA" id="ARBA00023204"/>
    </source>
</evidence>
<evidence type="ECO:0000256" key="7">
    <source>
        <dbReference type="ARBA" id="ARBA00022801"/>
    </source>
</evidence>
<dbReference type="GO" id="GO:0031573">
    <property type="term" value="P:mitotic intra-S DNA damage checkpoint signaling"/>
    <property type="evidence" value="ECO:0007669"/>
    <property type="project" value="TreeGrafter"/>
</dbReference>
<dbReference type="Gene3D" id="3.40.50.10130">
    <property type="match status" value="1"/>
</dbReference>
<comment type="subcellular location">
    <subcellularLocation>
        <location evidence="2">Nucleus</location>
    </subcellularLocation>
</comment>
<dbReference type="GO" id="GO:0008821">
    <property type="term" value="F:crossover junction DNA endonuclease activity"/>
    <property type="evidence" value="ECO:0007669"/>
    <property type="project" value="TreeGrafter"/>
</dbReference>
<dbReference type="GO" id="GO:0031297">
    <property type="term" value="P:replication fork processing"/>
    <property type="evidence" value="ECO:0007669"/>
    <property type="project" value="TreeGrafter"/>
</dbReference>
<evidence type="ECO:0000256" key="9">
    <source>
        <dbReference type="ARBA" id="ARBA00023172"/>
    </source>
</evidence>
<keyword evidence="10" id="KW-0234">DNA repair</keyword>
<dbReference type="AlphaFoldDB" id="A0AAD5T5X7"/>
<dbReference type="GO" id="GO:0046872">
    <property type="term" value="F:metal ion binding"/>
    <property type="evidence" value="ECO:0007669"/>
    <property type="project" value="UniProtKB-KW"/>
</dbReference>
<evidence type="ECO:0000256" key="13">
    <source>
        <dbReference type="SAM" id="Coils"/>
    </source>
</evidence>
<keyword evidence="11" id="KW-0539">Nucleus</keyword>
<keyword evidence="6" id="KW-0227">DNA damage</keyword>
<reference evidence="15" key="1">
    <citation type="submission" date="2020-05" db="EMBL/GenBank/DDBJ databases">
        <title>Phylogenomic resolution of chytrid fungi.</title>
        <authorList>
            <person name="Stajich J.E."/>
            <person name="Amses K."/>
            <person name="Simmons R."/>
            <person name="Seto K."/>
            <person name="Myers J."/>
            <person name="Bonds A."/>
            <person name="Quandt C.A."/>
            <person name="Barry K."/>
            <person name="Liu P."/>
            <person name="Grigoriev I."/>
            <person name="Longcore J.E."/>
            <person name="James T.Y."/>
        </authorList>
    </citation>
    <scope>NUCLEOTIDE SEQUENCE</scope>
    <source>
        <strain evidence="15">JEL0513</strain>
    </source>
</reference>
<dbReference type="PANTHER" id="PTHR21077:SF5">
    <property type="entry name" value="CROSSOVER JUNCTION ENDONUCLEASE MMS4"/>
    <property type="match status" value="1"/>
</dbReference>
<keyword evidence="5" id="KW-0255">Endonuclease</keyword>
<keyword evidence="9" id="KW-0233">DNA recombination</keyword>
<accession>A0AAD5T5X7</accession>
<organism evidence="15 16">
    <name type="scientific">Physocladia obscura</name>
    <dbReference type="NCBI Taxonomy" id="109957"/>
    <lineage>
        <taxon>Eukaryota</taxon>
        <taxon>Fungi</taxon>
        <taxon>Fungi incertae sedis</taxon>
        <taxon>Chytridiomycota</taxon>
        <taxon>Chytridiomycota incertae sedis</taxon>
        <taxon>Chytridiomycetes</taxon>
        <taxon>Chytridiales</taxon>
        <taxon>Chytriomycetaceae</taxon>
        <taxon>Physocladia</taxon>
    </lineage>
</organism>
<dbReference type="PANTHER" id="PTHR21077">
    <property type="entry name" value="EME1 PROTEIN"/>
    <property type="match status" value="1"/>
</dbReference>
<evidence type="ECO:0000256" key="6">
    <source>
        <dbReference type="ARBA" id="ARBA00022763"/>
    </source>
</evidence>
<evidence type="ECO:0000256" key="11">
    <source>
        <dbReference type="ARBA" id="ARBA00023242"/>
    </source>
</evidence>
<keyword evidence="3" id="KW-0540">Nuclease</keyword>
<feature type="coiled-coil region" evidence="13">
    <location>
        <begin position="389"/>
        <end position="444"/>
    </location>
</feature>
<keyword evidence="4" id="KW-0479">Metal-binding</keyword>
<evidence type="ECO:0000256" key="14">
    <source>
        <dbReference type="SAM" id="MobiDB-lite"/>
    </source>
</evidence>
<feature type="region of interest" description="Disordered" evidence="14">
    <location>
        <begin position="156"/>
        <end position="185"/>
    </location>
</feature>
<evidence type="ECO:0000256" key="2">
    <source>
        <dbReference type="ARBA" id="ARBA00004123"/>
    </source>
</evidence>
<keyword evidence="12" id="KW-0469">Meiosis</keyword>
<keyword evidence="8" id="KW-0460">Magnesium</keyword>
<evidence type="ECO:0000256" key="12">
    <source>
        <dbReference type="ARBA" id="ARBA00023254"/>
    </source>
</evidence>
<keyword evidence="16" id="KW-1185">Reference proteome</keyword>
<evidence type="ECO:0000256" key="3">
    <source>
        <dbReference type="ARBA" id="ARBA00022722"/>
    </source>
</evidence>
<dbReference type="GO" id="GO:0000712">
    <property type="term" value="P:resolution of meiotic recombination intermediates"/>
    <property type="evidence" value="ECO:0007669"/>
    <property type="project" value="TreeGrafter"/>
</dbReference>
<evidence type="ECO:0000256" key="5">
    <source>
        <dbReference type="ARBA" id="ARBA00022759"/>
    </source>
</evidence>
<evidence type="ECO:0000313" key="15">
    <source>
        <dbReference type="EMBL" id="KAJ3128074.1"/>
    </source>
</evidence>
<dbReference type="GO" id="GO:0048476">
    <property type="term" value="C:Holliday junction resolvase complex"/>
    <property type="evidence" value="ECO:0007669"/>
    <property type="project" value="InterPro"/>
</dbReference>
<name>A0AAD5T5X7_9FUNG</name>
<evidence type="ECO:0000256" key="8">
    <source>
        <dbReference type="ARBA" id="ARBA00022842"/>
    </source>
</evidence>
<gene>
    <name evidence="15" type="primary">MCH1</name>
    <name evidence="15" type="ORF">HK100_009398</name>
</gene>
<keyword evidence="13" id="KW-0175">Coiled coil</keyword>
<dbReference type="Proteomes" id="UP001211907">
    <property type="component" value="Unassembled WGS sequence"/>
</dbReference>
<dbReference type="GO" id="GO:0005634">
    <property type="term" value="C:nucleus"/>
    <property type="evidence" value="ECO:0007669"/>
    <property type="project" value="UniProtKB-SubCell"/>
</dbReference>
<feature type="region of interest" description="Disordered" evidence="14">
    <location>
        <begin position="310"/>
        <end position="331"/>
    </location>
</feature>
<dbReference type="InterPro" id="IPR033310">
    <property type="entry name" value="Mms4/EME1/EME2"/>
</dbReference>
<dbReference type="Pfam" id="PF21292">
    <property type="entry name" value="EME1-MUS81_C"/>
    <property type="match status" value="1"/>
</dbReference>
<protein>
    <submittedName>
        <fullName evidence="15">Monocarboxylate transporter mch1</fullName>
    </submittedName>
</protein>